<accession>A0ACB8B6M3</accession>
<reference evidence="1" key="1">
    <citation type="journal article" date="2021" name="New Phytol.">
        <title>Evolutionary innovations through gain and loss of genes in the ectomycorrhizal Boletales.</title>
        <authorList>
            <person name="Wu G."/>
            <person name="Miyauchi S."/>
            <person name="Morin E."/>
            <person name="Kuo A."/>
            <person name="Drula E."/>
            <person name="Varga T."/>
            <person name="Kohler A."/>
            <person name="Feng B."/>
            <person name="Cao Y."/>
            <person name="Lipzen A."/>
            <person name="Daum C."/>
            <person name="Hundley H."/>
            <person name="Pangilinan J."/>
            <person name="Johnson J."/>
            <person name="Barry K."/>
            <person name="LaButti K."/>
            <person name="Ng V."/>
            <person name="Ahrendt S."/>
            <person name="Min B."/>
            <person name="Choi I.G."/>
            <person name="Park H."/>
            <person name="Plett J.M."/>
            <person name="Magnuson J."/>
            <person name="Spatafora J.W."/>
            <person name="Nagy L.G."/>
            <person name="Henrissat B."/>
            <person name="Grigoriev I.V."/>
            <person name="Yang Z.L."/>
            <person name="Xu J."/>
            <person name="Martin F.M."/>
        </authorList>
    </citation>
    <scope>NUCLEOTIDE SEQUENCE</scope>
    <source>
        <strain evidence="1">KUC20120723A-06</strain>
    </source>
</reference>
<dbReference type="Proteomes" id="UP000790709">
    <property type="component" value="Unassembled WGS sequence"/>
</dbReference>
<comment type="caution">
    <text evidence="1">The sequence shown here is derived from an EMBL/GenBank/DDBJ whole genome shotgun (WGS) entry which is preliminary data.</text>
</comment>
<organism evidence="1 2">
    <name type="scientific">Leucogyrophana mollusca</name>
    <dbReference type="NCBI Taxonomy" id="85980"/>
    <lineage>
        <taxon>Eukaryota</taxon>
        <taxon>Fungi</taxon>
        <taxon>Dikarya</taxon>
        <taxon>Basidiomycota</taxon>
        <taxon>Agaricomycotina</taxon>
        <taxon>Agaricomycetes</taxon>
        <taxon>Agaricomycetidae</taxon>
        <taxon>Boletales</taxon>
        <taxon>Boletales incertae sedis</taxon>
        <taxon>Leucogyrophana</taxon>
    </lineage>
</organism>
<evidence type="ECO:0000313" key="1">
    <source>
        <dbReference type="EMBL" id="KAH7921322.1"/>
    </source>
</evidence>
<gene>
    <name evidence="1" type="ORF">BV22DRAFT_1072503</name>
</gene>
<sequence>MSLLYLLALSLLVLSGAASPAATRRDTGAGTITSPAIGTAIAPGAAFDFSYNTRADYGISSYNFTVWLWTGMPTAMSSQQFATGHYFGRFAEENYPGASRNPNPQNPVPSQLVMPNLADALGGFGAGASASDVEMYLVVIEEWASGQGSLGVRFSQTSNTIIYNATSST</sequence>
<name>A0ACB8B6M3_9AGAM</name>
<evidence type="ECO:0000313" key="2">
    <source>
        <dbReference type="Proteomes" id="UP000790709"/>
    </source>
</evidence>
<keyword evidence="2" id="KW-1185">Reference proteome</keyword>
<protein>
    <submittedName>
        <fullName evidence="1">Uncharacterized protein</fullName>
    </submittedName>
</protein>
<proteinExistence type="predicted"/>
<dbReference type="EMBL" id="MU266532">
    <property type="protein sequence ID" value="KAH7921322.1"/>
    <property type="molecule type" value="Genomic_DNA"/>
</dbReference>